<dbReference type="Proteomes" id="UP000259812">
    <property type="component" value="Genome"/>
</dbReference>
<proteinExistence type="predicted"/>
<accession>A0A346FCB0</accession>
<reference evidence="2" key="1">
    <citation type="submission" date="2018-07" db="EMBL/GenBank/DDBJ databases">
        <authorList>
            <person name="Quirk P.G."/>
            <person name="Krulwich T.A."/>
        </authorList>
    </citation>
    <scope>NUCLEOTIDE SEQUENCE [LARGE SCALE GENOMIC DNA]</scope>
</reference>
<protein>
    <submittedName>
        <fullName evidence="1">Uncharacterized protein</fullName>
    </submittedName>
</protein>
<dbReference type="RefSeq" id="YP_009949414.1">
    <property type="nucleotide sequence ID" value="NC_051580.1"/>
</dbReference>
<gene>
    <name evidence="1" type="primary">63</name>
    <name evidence="1" type="ORF">PBI_THONKO_63</name>
</gene>
<keyword evidence="2" id="KW-1185">Reference proteome</keyword>
<dbReference type="EMBL" id="MH632120">
    <property type="protein sequence ID" value="AXN53335.1"/>
    <property type="molecule type" value="Genomic_DNA"/>
</dbReference>
<name>A0A346FCB0_9CAUD</name>
<evidence type="ECO:0000313" key="2">
    <source>
        <dbReference type="Proteomes" id="UP000259812"/>
    </source>
</evidence>
<dbReference type="GeneID" id="60320818"/>
<evidence type="ECO:0000313" key="1">
    <source>
        <dbReference type="EMBL" id="AXN53335.1"/>
    </source>
</evidence>
<sequence length="188" mass="21004">MTEPNKPRIDNPDQIGDRLRREAESIATGNDTHRIPQAVEVLDLLNEQRSADDPLTGTKVIDWLSATTKMTTYTTKTGTSVDVEHTARFAVNPDALVDMLADYSKTVAFSPRFLTADWRNGKLFRTRLTGPQRLKSGEVSDVQSRHRTFGADREEMPEALAAALTTYERKIAIARVSDETKTAIEGRQ</sequence>
<dbReference type="KEGG" id="vg:60320818"/>
<organism evidence="1 2">
    <name type="scientific">Mycobacterium phage Thonko</name>
    <dbReference type="NCBI Taxonomy" id="2282910"/>
    <lineage>
        <taxon>Viruses</taxon>
        <taxon>Duplodnaviria</taxon>
        <taxon>Heunggongvirae</taxon>
        <taxon>Uroviricota</taxon>
        <taxon>Caudoviricetes</taxon>
        <taxon>Bclasvirinae</taxon>
        <taxon>Thonkovirus</taxon>
        <taxon>Thonkovirus thonko</taxon>
    </lineage>
</organism>